<keyword evidence="4 10" id="KW-1003">Cell membrane</keyword>
<comment type="similarity">
    <text evidence="2 10">Belongs to the ABC-4 integral membrane protein family. FtsX subfamily.</text>
</comment>
<keyword evidence="9 10" id="KW-0131">Cell cycle</keyword>
<evidence type="ECO:0000256" key="3">
    <source>
        <dbReference type="ARBA" id="ARBA00021907"/>
    </source>
</evidence>
<dbReference type="Gene3D" id="3.30.70.3040">
    <property type="match status" value="1"/>
</dbReference>
<feature type="domain" description="ABC3 transporter permease C-terminal" evidence="12">
    <location>
        <begin position="180"/>
        <end position="300"/>
    </location>
</feature>
<keyword evidence="7 11" id="KW-1133">Transmembrane helix</keyword>
<protein>
    <recommendedName>
        <fullName evidence="3 10">Cell division protein FtsX</fullName>
    </recommendedName>
</protein>
<keyword evidence="6 11" id="KW-0812">Transmembrane</keyword>
<gene>
    <name evidence="14" type="ORF">A3G31_01110</name>
</gene>
<comment type="caution">
    <text evidence="14">The sequence shown here is derived from an EMBL/GenBank/DDBJ whole genome shotgun (WGS) entry which is preliminary data.</text>
</comment>
<name>A0A1F7SQC5_9BACT</name>
<evidence type="ECO:0000256" key="11">
    <source>
        <dbReference type="SAM" id="Phobius"/>
    </source>
</evidence>
<feature type="domain" description="FtsX extracellular" evidence="13">
    <location>
        <begin position="61"/>
        <end position="136"/>
    </location>
</feature>
<dbReference type="AlphaFoldDB" id="A0A1F7SQC5"/>
<evidence type="ECO:0000259" key="12">
    <source>
        <dbReference type="Pfam" id="PF02687"/>
    </source>
</evidence>
<comment type="subcellular location">
    <subcellularLocation>
        <location evidence="1">Cell membrane</location>
        <topology evidence="1">Multi-pass membrane protein</topology>
    </subcellularLocation>
</comment>
<evidence type="ECO:0000256" key="2">
    <source>
        <dbReference type="ARBA" id="ARBA00007379"/>
    </source>
</evidence>
<evidence type="ECO:0000313" key="15">
    <source>
        <dbReference type="Proteomes" id="UP000178082"/>
    </source>
</evidence>
<reference evidence="14 15" key="1">
    <citation type="journal article" date="2016" name="Nat. Commun.">
        <title>Thousands of microbial genomes shed light on interconnected biogeochemical processes in an aquifer system.</title>
        <authorList>
            <person name="Anantharaman K."/>
            <person name="Brown C.T."/>
            <person name="Hug L.A."/>
            <person name="Sharon I."/>
            <person name="Castelle C.J."/>
            <person name="Probst A.J."/>
            <person name="Thomas B.C."/>
            <person name="Singh A."/>
            <person name="Wilkins M.J."/>
            <person name="Karaoz U."/>
            <person name="Brodie E.L."/>
            <person name="Williams K.H."/>
            <person name="Hubbard S.S."/>
            <person name="Banfield J.F."/>
        </authorList>
    </citation>
    <scope>NUCLEOTIDE SEQUENCE [LARGE SCALE GENOMIC DNA]</scope>
</reference>
<dbReference type="InterPro" id="IPR040690">
    <property type="entry name" value="FtsX_ECD"/>
</dbReference>
<dbReference type="EMBL" id="MGDI01000001">
    <property type="protein sequence ID" value="OGL55394.1"/>
    <property type="molecule type" value="Genomic_DNA"/>
</dbReference>
<evidence type="ECO:0000256" key="6">
    <source>
        <dbReference type="ARBA" id="ARBA00022692"/>
    </source>
</evidence>
<dbReference type="InterPro" id="IPR003838">
    <property type="entry name" value="ABC3_permease_C"/>
</dbReference>
<sequence length="304" mass="35020">MFLKNLSFFFLEALKNIRTNFYLHLTIILIISISFSVLGIILIFETNIENILSSVSEDMTLEVFLKNEIKADSEDFLKLKTFLQSYPLVKKIHYISRSQAYFDFKKNFRQYSNLLEELGDNPFPASFRLALKKGFDNKKELIDLISILSNWKSIEDLSLNKEWVNHFYSFVSLIRMSVWLLIALITAGMILIIYNGIKLTIHSKSPQIEIMKLVGATNWFIRGQFIFEGVLEGLIGASVSLLILFLTYQLLFQKITDAFSFLFPQHSFSFLPVEYIFIIIVSGTIMGLFGAILSASKFLKDIYG</sequence>
<dbReference type="Pfam" id="PF02687">
    <property type="entry name" value="FtsX"/>
    <property type="match status" value="1"/>
</dbReference>
<dbReference type="PIRSF" id="PIRSF003097">
    <property type="entry name" value="FtsX"/>
    <property type="match status" value="1"/>
</dbReference>
<evidence type="ECO:0000256" key="10">
    <source>
        <dbReference type="PIRNR" id="PIRNR003097"/>
    </source>
</evidence>
<evidence type="ECO:0000259" key="13">
    <source>
        <dbReference type="Pfam" id="PF18075"/>
    </source>
</evidence>
<keyword evidence="5 10" id="KW-0132">Cell division</keyword>
<evidence type="ECO:0000256" key="5">
    <source>
        <dbReference type="ARBA" id="ARBA00022618"/>
    </source>
</evidence>
<evidence type="ECO:0000256" key="4">
    <source>
        <dbReference type="ARBA" id="ARBA00022475"/>
    </source>
</evidence>
<evidence type="ECO:0000256" key="7">
    <source>
        <dbReference type="ARBA" id="ARBA00022989"/>
    </source>
</evidence>
<feature type="transmembrane region" description="Helical" evidence="11">
    <location>
        <begin position="272"/>
        <end position="293"/>
    </location>
</feature>
<dbReference type="PANTHER" id="PTHR47755">
    <property type="entry name" value="CELL DIVISION PROTEIN FTSX"/>
    <property type="match status" value="1"/>
</dbReference>
<dbReference type="PANTHER" id="PTHR47755:SF1">
    <property type="entry name" value="CELL DIVISION PROTEIN FTSX"/>
    <property type="match status" value="1"/>
</dbReference>
<accession>A0A1F7SQC5</accession>
<feature type="transmembrane region" description="Helical" evidence="11">
    <location>
        <begin position="21"/>
        <end position="44"/>
    </location>
</feature>
<feature type="transmembrane region" description="Helical" evidence="11">
    <location>
        <begin position="167"/>
        <end position="194"/>
    </location>
</feature>
<evidence type="ECO:0000313" key="14">
    <source>
        <dbReference type="EMBL" id="OGL55394.1"/>
    </source>
</evidence>
<dbReference type="Pfam" id="PF18075">
    <property type="entry name" value="FtsX_ECD"/>
    <property type="match status" value="1"/>
</dbReference>
<dbReference type="InterPro" id="IPR004513">
    <property type="entry name" value="FtsX"/>
</dbReference>
<dbReference type="Proteomes" id="UP000178082">
    <property type="component" value="Unassembled WGS sequence"/>
</dbReference>
<evidence type="ECO:0000256" key="1">
    <source>
        <dbReference type="ARBA" id="ARBA00004651"/>
    </source>
</evidence>
<dbReference type="GO" id="GO:0005886">
    <property type="term" value="C:plasma membrane"/>
    <property type="evidence" value="ECO:0007669"/>
    <property type="project" value="UniProtKB-SubCell"/>
</dbReference>
<organism evidence="14 15">
    <name type="scientific">Candidatus Schekmanbacteria bacterium RIFCSPLOWO2_12_FULL_38_15</name>
    <dbReference type="NCBI Taxonomy" id="1817883"/>
    <lineage>
        <taxon>Bacteria</taxon>
        <taxon>Candidatus Schekmaniibacteriota</taxon>
    </lineage>
</organism>
<feature type="transmembrane region" description="Helical" evidence="11">
    <location>
        <begin position="230"/>
        <end position="252"/>
    </location>
</feature>
<dbReference type="GO" id="GO:0051301">
    <property type="term" value="P:cell division"/>
    <property type="evidence" value="ECO:0007669"/>
    <property type="project" value="UniProtKB-KW"/>
</dbReference>
<keyword evidence="8 10" id="KW-0472">Membrane</keyword>
<evidence type="ECO:0000256" key="9">
    <source>
        <dbReference type="ARBA" id="ARBA00023306"/>
    </source>
</evidence>
<dbReference type="STRING" id="1817883.A3G31_01110"/>
<proteinExistence type="inferred from homology"/>
<evidence type="ECO:0000256" key="8">
    <source>
        <dbReference type="ARBA" id="ARBA00023136"/>
    </source>
</evidence>